<dbReference type="RefSeq" id="WP_011770130.1">
    <property type="nucleotide sequence ID" value="NC_008709.1"/>
</dbReference>
<dbReference type="Gene3D" id="3.50.50.60">
    <property type="entry name" value="FAD/NAD(P)-binding domain"/>
    <property type="match status" value="2"/>
</dbReference>
<dbReference type="SUPFAM" id="SSF51905">
    <property type="entry name" value="FAD/NAD(P)-binding domain"/>
    <property type="match status" value="1"/>
</dbReference>
<reference evidence="3 4" key="1">
    <citation type="submission" date="2007-01" db="EMBL/GenBank/DDBJ databases">
        <title>Complete sequence of Psychromonas ingrahamii 37.</title>
        <authorList>
            <consortium name="US DOE Joint Genome Institute"/>
            <person name="Copeland A."/>
            <person name="Lucas S."/>
            <person name="Lapidus A."/>
            <person name="Barry K."/>
            <person name="Detter J.C."/>
            <person name="Glavina del Rio T."/>
            <person name="Hammon N."/>
            <person name="Israni S."/>
            <person name="Dalin E."/>
            <person name="Tice H."/>
            <person name="Pitluck S."/>
            <person name="Thompson L.S."/>
            <person name="Brettin T."/>
            <person name="Bruce D."/>
            <person name="Han C."/>
            <person name="Tapia R."/>
            <person name="Schmutz J."/>
            <person name="Larimer F."/>
            <person name="Land M."/>
            <person name="Hauser L."/>
            <person name="Kyrpides N."/>
            <person name="Ivanova N."/>
            <person name="Staley J."/>
            <person name="Richardson P."/>
        </authorList>
    </citation>
    <scope>NUCLEOTIDE SEQUENCE [LARGE SCALE GENOMIC DNA]</scope>
    <source>
        <strain evidence="3 4">37</strain>
    </source>
</reference>
<evidence type="ECO:0000313" key="4">
    <source>
        <dbReference type="Proteomes" id="UP000000639"/>
    </source>
</evidence>
<dbReference type="Pfam" id="PF13450">
    <property type="entry name" value="NAD_binding_8"/>
    <property type="match status" value="1"/>
</dbReference>
<dbReference type="SUPFAM" id="SSF54373">
    <property type="entry name" value="FAD-linked reductases, C-terminal domain"/>
    <property type="match status" value="1"/>
</dbReference>
<evidence type="ECO:0000259" key="2">
    <source>
        <dbReference type="Pfam" id="PF01593"/>
    </source>
</evidence>
<dbReference type="KEGG" id="pin:Ping_1791"/>
<dbReference type="GO" id="GO:0016491">
    <property type="term" value="F:oxidoreductase activity"/>
    <property type="evidence" value="ECO:0007669"/>
    <property type="project" value="InterPro"/>
</dbReference>
<dbReference type="PANTHER" id="PTHR43563">
    <property type="entry name" value="AMINE OXIDASE"/>
    <property type="match status" value="1"/>
</dbReference>
<dbReference type="Pfam" id="PF01593">
    <property type="entry name" value="Amino_oxidase"/>
    <property type="match status" value="1"/>
</dbReference>
<dbReference type="PANTHER" id="PTHR43563:SF1">
    <property type="entry name" value="AMINE OXIDASE [FLAVIN-CONTAINING] B"/>
    <property type="match status" value="1"/>
</dbReference>
<organism evidence="3 4">
    <name type="scientific">Psychromonas ingrahamii (strain DSM 17664 / CCUG 51855 / 37)</name>
    <dbReference type="NCBI Taxonomy" id="357804"/>
    <lineage>
        <taxon>Bacteria</taxon>
        <taxon>Pseudomonadati</taxon>
        <taxon>Pseudomonadota</taxon>
        <taxon>Gammaproteobacteria</taxon>
        <taxon>Alteromonadales</taxon>
        <taxon>Psychromonadaceae</taxon>
        <taxon>Psychromonas</taxon>
    </lineage>
</organism>
<dbReference type="OrthoDB" id="337830at2"/>
<dbReference type="InterPro" id="IPR002937">
    <property type="entry name" value="Amino_oxidase"/>
</dbReference>
<dbReference type="Proteomes" id="UP000000639">
    <property type="component" value="Chromosome"/>
</dbReference>
<keyword evidence="4" id="KW-1185">Reference proteome</keyword>
<comment type="similarity">
    <text evidence="1">Belongs to the flavin monoamine oxidase family.</text>
</comment>
<evidence type="ECO:0000256" key="1">
    <source>
        <dbReference type="ARBA" id="ARBA00005995"/>
    </source>
</evidence>
<accession>A1SVQ5</accession>
<proteinExistence type="inferred from homology"/>
<dbReference type="STRING" id="357804.Ping_1791"/>
<dbReference type="AlphaFoldDB" id="A1SVQ5"/>
<gene>
    <name evidence="3" type="ordered locus">Ping_1791</name>
</gene>
<protein>
    <submittedName>
        <fullName evidence="3">Amine oxidase</fullName>
    </submittedName>
</protein>
<dbReference type="HOGENOM" id="CLU_004498_0_2_6"/>
<dbReference type="InterPro" id="IPR050703">
    <property type="entry name" value="Flavin_MAO"/>
</dbReference>
<feature type="domain" description="Amine oxidase" evidence="2">
    <location>
        <begin position="115"/>
        <end position="357"/>
    </location>
</feature>
<dbReference type="InterPro" id="IPR036188">
    <property type="entry name" value="FAD/NAD-bd_sf"/>
</dbReference>
<dbReference type="EMBL" id="CP000510">
    <property type="protein sequence ID" value="ABM03570.1"/>
    <property type="molecule type" value="Genomic_DNA"/>
</dbReference>
<name>A1SVQ5_PSYIN</name>
<sequence>MNKKRVIIVGGGLAGLYTAFQLEQLNIPYVLFEAKDVFGGRIHSEKPKGNNDESLFHDLGPTWIFPHHYRMKALAANLEQNLFHQHIAGAVVYHEHRNIAPKIIKNGQGPLLHRLEGGLYKLILALQAKLSKRNYQLSCQVDSLIKVNDTWQVTVKNTKDASVVIHETDNLMLALPPRLIHEYLTPAHWASEALTKALVAVPTWMANQTKFIATYNKPFWRDNGLAGQAFSRVGPMIEIHDASATDQQGFALFGFIGLSSQDIKSFSIEHLKAQCINQLKSLFGEAAQHYEQCYLKSWGNDVHVATDKDRAEPPAHPDFYIKRFSQELSSLNLYLAGSEFSEEDAGYLEGAINAADTAISLLKKEVLFKSH</sequence>
<dbReference type="eggNOG" id="COG1231">
    <property type="taxonomic scope" value="Bacteria"/>
</dbReference>
<evidence type="ECO:0000313" key="3">
    <source>
        <dbReference type="EMBL" id="ABM03570.1"/>
    </source>
</evidence>